<sequence length="419" mass="45933">MSTSANSAPPTGFKPAEKRVDFDIALICALETEFDAAELVFDERYSRDFGKESNDKNNYVTGRIGKFNVVLCLLGGKGKVHTAASTAELVSSYKGLQLVLLVGVCGGVPFPHAETNIPEIILGDVVISNKLVQSDFGKQKPAESVPYDNDLGRQTKSVRNLLRNLQTESNREKVRRAALEAYNKALSEAQDRGKYERPPPATDILYQSDWQHVHAGMNIACDCRPVDVNPKICDNAFDTRCDVLGCDDDEDKVVRRNRLNDPAVTDPAQWAKNIFIGPYVSSDNVIKSAWHREELSRKYKIAALEMEGAGMWEMVPGLVVKSVSDYGDSHKHKEWQSYAALLSACTTKAILEICTKVDKPDDSKNGGGSRDHFANSGNGPQNNNTGSGNQTNQQNTGKGTMNNQQNSGSGTMSFNYGTQ</sequence>
<dbReference type="InterPro" id="IPR053137">
    <property type="entry name" value="NLR-like"/>
</dbReference>
<reference evidence="3" key="1">
    <citation type="submission" date="2016-11" db="EMBL/GenBank/DDBJ databases">
        <title>The genome sequence of Colletotrichum cuscutae.</title>
        <authorList>
            <person name="Baroncelli R."/>
        </authorList>
    </citation>
    <scope>NUCLEOTIDE SEQUENCE</scope>
    <source>
        <strain evidence="3">IMI 304802</strain>
    </source>
</reference>
<dbReference type="Gene3D" id="3.40.50.1580">
    <property type="entry name" value="Nucleoside phosphorylase domain"/>
    <property type="match status" value="1"/>
</dbReference>
<dbReference type="PANTHER" id="PTHR46082">
    <property type="entry name" value="ATP/GTP-BINDING PROTEIN-RELATED"/>
    <property type="match status" value="1"/>
</dbReference>
<dbReference type="PANTHER" id="PTHR46082:SF6">
    <property type="entry name" value="AAA+ ATPASE DOMAIN-CONTAINING PROTEIN-RELATED"/>
    <property type="match status" value="1"/>
</dbReference>
<feature type="compositionally biased region" description="Low complexity" evidence="1">
    <location>
        <begin position="375"/>
        <end position="406"/>
    </location>
</feature>
<feature type="compositionally biased region" description="Polar residues" evidence="1">
    <location>
        <begin position="407"/>
        <end position="419"/>
    </location>
</feature>
<dbReference type="Pfam" id="PF01048">
    <property type="entry name" value="PNP_UDP_1"/>
    <property type="match status" value="1"/>
</dbReference>
<feature type="domain" description="Nucleoside phosphorylase" evidence="2">
    <location>
        <begin position="23"/>
        <end position="157"/>
    </location>
</feature>
<evidence type="ECO:0000313" key="4">
    <source>
        <dbReference type="Proteomes" id="UP001239213"/>
    </source>
</evidence>
<organism evidence="3 4">
    <name type="scientific">Colletotrichum cuscutae</name>
    <dbReference type="NCBI Taxonomy" id="1209917"/>
    <lineage>
        <taxon>Eukaryota</taxon>
        <taxon>Fungi</taxon>
        <taxon>Dikarya</taxon>
        <taxon>Ascomycota</taxon>
        <taxon>Pezizomycotina</taxon>
        <taxon>Sordariomycetes</taxon>
        <taxon>Hypocreomycetidae</taxon>
        <taxon>Glomerellales</taxon>
        <taxon>Glomerellaceae</taxon>
        <taxon>Colletotrichum</taxon>
        <taxon>Colletotrichum acutatum species complex</taxon>
    </lineage>
</organism>
<dbReference type="AlphaFoldDB" id="A0AAI9Y4I9"/>
<dbReference type="GO" id="GO:0003824">
    <property type="term" value="F:catalytic activity"/>
    <property type="evidence" value="ECO:0007669"/>
    <property type="project" value="InterPro"/>
</dbReference>
<dbReference type="Proteomes" id="UP001239213">
    <property type="component" value="Unassembled WGS sequence"/>
</dbReference>
<gene>
    <name evidence="3" type="ORF">CCUS01_15401</name>
</gene>
<proteinExistence type="predicted"/>
<dbReference type="InterPro" id="IPR000845">
    <property type="entry name" value="Nucleoside_phosphorylase_d"/>
</dbReference>
<comment type="caution">
    <text evidence="3">The sequence shown here is derived from an EMBL/GenBank/DDBJ whole genome shotgun (WGS) entry which is preliminary data.</text>
</comment>
<keyword evidence="4" id="KW-1185">Reference proteome</keyword>
<feature type="compositionally biased region" description="Basic and acidic residues" evidence="1">
    <location>
        <begin position="358"/>
        <end position="373"/>
    </location>
</feature>
<name>A0AAI9Y4I9_9PEZI</name>
<evidence type="ECO:0000259" key="2">
    <source>
        <dbReference type="Pfam" id="PF01048"/>
    </source>
</evidence>
<accession>A0AAI9Y4I9</accession>
<dbReference type="SUPFAM" id="SSF53167">
    <property type="entry name" value="Purine and uridine phosphorylases"/>
    <property type="match status" value="1"/>
</dbReference>
<evidence type="ECO:0000256" key="1">
    <source>
        <dbReference type="SAM" id="MobiDB-lite"/>
    </source>
</evidence>
<dbReference type="GO" id="GO:0009116">
    <property type="term" value="P:nucleoside metabolic process"/>
    <property type="evidence" value="ECO:0007669"/>
    <property type="project" value="InterPro"/>
</dbReference>
<dbReference type="InterPro" id="IPR035994">
    <property type="entry name" value="Nucleoside_phosphorylase_sf"/>
</dbReference>
<protein>
    <submittedName>
        <fullName evidence="3">Pfs domain-containing protein</fullName>
    </submittedName>
</protein>
<evidence type="ECO:0000313" key="3">
    <source>
        <dbReference type="EMBL" id="KAK1485009.1"/>
    </source>
</evidence>
<dbReference type="EMBL" id="MPDP01000073">
    <property type="protein sequence ID" value="KAK1485009.1"/>
    <property type="molecule type" value="Genomic_DNA"/>
</dbReference>
<feature type="region of interest" description="Disordered" evidence="1">
    <location>
        <begin position="358"/>
        <end position="419"/>
    </location>
</feature>